<dbReference type="AlphaFoldDB" id="A0A133KAN1"/>
<reference evidence="2" key="1">
    <citation type="submission" date="2016-01" db="EMBL/GenBank/DDBJ databases">
        <authorList>
            <person name="Mitreva M."/>
            <person name="Pepin K.H."/>
            <person name="Mihindukulasuriya K.A."/>
            <person name="Fulton R."/>
            <person name="Fronick C."/>
            <person name="O'Laughlin M."/>
            <person name="Miner T."/>
            <person name="Herter B."/>
            <person name="Rosa B.A."/>
            <person name="Cordes M."/>
            <person name="Tomlinson C."/>
            <person name="Wollam A."/>
            <person name="Palsikar V.B."/>
            <person name="Mardis E.R."/>
            <person name="Wilson R.K."/>
        </authorList>
    </citation>
    <scope>NUCLEOTIDE SEQUENCE [LARGE SCALE GENOMIC DNA]</scope>
    <source>
        <strain evidence="2">GED7749B</strain>
    </source>
</reference>
<dbReference type="Proteomes" id="UP000070376">
    <property type="component" value="Unassembled WGS sequence"/>
</dbReference>
<protein>
    <submittedName>
        <fullName evidence="1">Uncharacterized protein</fullName>
    </submittedName>
</protein>
<evidence type="ECO:0000313" key="2">
    <source>
        <dbReference type="Proteomes" id="UP000070376"/>
    </source>
</evidence>
<sequence length="59" mass="6389">MGIIIYKLACNFWAGITYLLQLLIDTHCCGFSARGFCATYGVPELVPANTVNNAGFCLV</sequence>
<gene>
    <name evidence="1" type="ORF">HMPREF3213_03739</name>
</gene>
<accession>A0A133KAN1</accession>
<name>A0A133KAN1_HEYCO</name>
<organism evidence="1 2">
    <name type="scientific">Heyndrickxia coagulans</name>
    <name type="common">Weizmannia coagulans</name>
    <dbReference type="NCBI Taxonomy" id="1398"/>
    <lineage>
        <taxon>Bacteria</taxon>
        <taxon>Bacillati</taxon>
        <taxon>Bacillota</taxon>
        <taxon>Bacilli</taxon>
        <taxon>Bacillales</taxon>
        <taxon>Bacillaceae</taxon>
        <taxon>Heyndrickxia</taxon>
    </lineage>
</organism>
<dbReference type="EMBL" id="LRPN01000196">
    <property type="protein sequence ID" value="KWZ76564.1"/>
    <property type="molecule type" value="Genomic_DNA"/>
</dbReference>
<evidence type="ECO:0000313" key="1">
    <source>
        <dbReference type="EMBL" id="KWZ76564.1"/>
    </source>
</evidence>
<proteinExistence type="predicted"/>
<comment type="caution">
    <text evidence="1">The sequence shown here is derived from an EMBL/GenBank/DDBJ whole genome shotgun (WGS) entry which is preliminary data.</text>
</comment>